<protein>
    <submittedName>
        <fullName evidence="1">Nucleoside-diphosphate sugar epimerase</fullName>
    </submittedName>
</protein>
<sequence length="168" mass="19932">MSKKREIKKLKDYACADLCLIEKEFQQIVKNTSNKSGTFKWMALLSDYELEEFYGRHKDRKYAALTVELYALIEQLLKDIYKVICKSKYRNTSDVNVILDLEKKMGDYLTFKNNTKVLADLRSFIVHEEFSLKAARKSERINIKKKNRILFKQLMKDVELYIENIALK</sequence>
<dbReference type="eggNOG" id="ENOG5033RCW">
    <property type="taxonomic scope" value="Bacteria"/>
</dbReference>
<evidence type="ECO:0000313" key="2">
    <source>
        <dbReference type="Proteomes" id="UP000030437"/>
    </source>
</evidence>
<name>A0A0A3IF04_9BACI</name>
<dbReference type="EMBL" id="JPVP01000058">
    <property type="protein sequence ID" value="KGR83331.1"/>
    <property type="molecule type" value="Genomic_DNA"/>
</dbReference>
<dbReference type="Proteomes" id="UP000030437">
    <property type="component" value="Unassembled WGS sequence"/>
</dbReference>
<organism evidence="1 2">
    <name type="scientific">Lysinibacillus odysseyi 34hs-1 = NBRC 100172</name>
    <dbReference type="NCBI Taxonomy" id="1220589"/>
    <lineage>
        <taxon>Bacteria</taxon>
        <taxon>Bacillati</taxon>
        <taxon>Bacillota</taxon>
        <taxon>Bacilli</taxon>
        <taxon>Bacillales</taxon>
        <taxon>Bacillaceae</taxon>
        <taxon>Lysinibacillus</taxon>
    </lineage>
</organism>
<accession>A0A0A3IF04</accession>
<reference evidence="1 2" key="1">
    <citation type="submission" date="2014-02" db="EMBL/GenBank/DDBJ databases">
        <title>Draft genome sequence of Lysinibacillus odysseyi NBRC 100172.</title>
        <authorList>
            <person name="Zhang F."/>
            <person name="Wang G."/>
            <person name="Zhang L."/>
        </authorList>
    </citation>
    <scope>NUCLEOTIDE SEQUENCE [LARGE SCALE GENOMIC DNA]</scope>
    <source>
        <strain evidence="1 2">NBRC 100172</strain>
    </source>
</reference>
<keyword evidence="2" id="KW-1185">Reference proteome</keyword>
<evidence type="ECO:0000313" key="1">
    <source>
        <dbReference type="EMBL" id="KGR83331.1"/>
    </source>
</evidence>
<proteinExistence type="predicted"/>
<comment type="caution">
    <text evidence="1">The sequence shown here is derived from an EMBL/GenBank/DDBJ whole genome shotgun (WGS) entry which is preliminary data.</text>
</comment>
<dbReference type="OrthoDB" id="2735181at2"/>
<dbReference type="RefSeq" id="WP_036156412.1">
    <property type="nucleotide sequence ID" value="NZ_AVCX01000003.1"/>
</dbReference>
<dbReference type="AlphaFoldDB" id="A0A0A3IF04"/>
<gene>
    <name evidence="1" type="ORF">CD32_15945</name>
</gene>